<dbReference type="Proteomes" id="UP000287651">
    <property type="component" value="Unassembled WGS sequence"/>
</dbReference>
<dbReference type="AlphaFoldDB" id="A0A426WX31"/>
<name>A0A426WX31_ENSVE</name>
<sequence length="289" mass="32124">MSHYKPLLPSFSRIRRSRSSRFWCALSSSARLAHPIAASIWEEEDMDEGTSKPRVCLTEKELLVARKLSRLSQMLLQFQCRRCRRTTYVFPDYLRWGVWRSRSVPDDPPSSVPPPPPPLPPIIVPPKGRASDGAQRKLSSPLRAGSGGEDDAIPSSSAALPAVNHVDERPEQKLLIAAKVWPAAATGYSPTRNRHSHCQRQRHRQPPIAADPKLALLPLEVIPVENHQELDGRCATGRAPSSRAMLDLNASPETEEEIEEEGEDQVPAAEQEERVEHGYEYGGADTAAR</sequence>
<protein>
    <submittedName>
        <fullName evidence="2">Uncharacterized protein</fullName>
    </submittedName>
</protein>
<evidence type="ECO:0000313" key="3">
    <source>
        <dbReference type="Proteomes" id="UP000287651"/>
    </source>
</evidence>
<dbReference type="EMBL" id="AMZH03035545">
    <property type="protein sequence ID" value="RRT31836.1"/>
    <property type="molecule type" value="Genomic_DNA"/>
</dbReference>
<feature type="region of interest" description="Disordered" evidence="1">
    <location>
        <begin position="104"/>
        <end position="156"/>
    </location>
</feature>
<feature type="region of interest" description="Disordered" evidence="1">
    <location>
        <begin position="233"/>
        <end position="289"/>
    </location>
</feature>
<organism evidence="2 3">
    <name type="scientific">Ensete ventricosum</name>
    <name type="common">Abyssinian banana</name>
    <name type="synonym">Musa ensete</name>
    <dbReference type="NCBI Taxonomy" id="4639"/>
    <lineage>
        <taxon>Eukaryota</taxon>
        <taxon>Viridiplantae</taxon>
        <taxon>Streptophyta</taxon>
        <taxon>Embryophyta</taxon>
        <taxon>Tracheophyta</taxon>
        <taxon>Spermatophyta</taxon>
        <taxon>Magnoliopsida</taxon>
        <taxon>Liliopsida</taxon>
        <taxon>Zingiberales</taxon>
        <taxon>Musaceae</taxon>
        <taxon>Ensete</taxon>
    </lineage>
</organism>
<proteinExistence type="predicted"/>
<gene>
    <name evidence="2" type="ORF">B296_00055356</name>
</gene>
<reference evidence="2 3" key="1">
    <citation type="journal article" date="2014" name="Agronomy (Basel)">
        <title>A Draft Genome Sequence for Ensete ventricosum, the Drought-Tolerant Tree Against Hunger.</title>
        <authorList>
            <person name="Harrison J."/>
            <person name="Moore K.A."/>
            <person name="Paszkiewicz K."/>
            <person name="Jones T."/>
            <person name="Grant M."/>
            <person name="Ambacheew D."/>
            <person name="Muzemil S."/>
            <person name="Studholme D.J."/>
        </authorList>
    </citation>
    <scope>NUCLEOTIDE SEQUENCE [LARGE SCALE GENOMIC DNA]</scope>
</reference>
<accession>A0A426WX31</accession>
<feature type="compositionally biased region" description="Acidic residues" evidence="1">
    <location>
        <begin position="253"/>
        <end position="264"/>
    </location>
</feature>
<evidence type="ECO:0000313" key="2">
    <source>
        <dbReference type="EMBL" id="RRT31836.1"/>
    </source>
</evidence>
<feature type="compositionally biased region" description="Pro residues" evidence="1">
    <location>
        <begin position="106"/>
        <end position="124"/>
    </location>
</feature>
<evidence type="ECO:0000256" key="1">
    <source>
        <dbReference type="SAM" id="MobiDB-lite"/>
    </source>
</evidence>
<comment type="caution">
    <text evidence="2">The sequence shown here is derived from an EMBL/GenBank/DDBJ whole genome shotgun (WGS) entry which is preliminary data.</text>
</comment>